<evidence type="ECO:0000313" key="2">
    <source>
        <dbReference type="EMBL" id="AKP51123.1"/>
    </source>
</evidence>
<name>A0A0H4PE90_9BACT</name>
<gene>
    <name evidence="2" type="ORF">CA2015_1688</name>
</gene>
<evidence type="ECO:0000313" key="3">
    <source>
        <dbReference type="Proteomes" id="UP000036520"/>
    </source>
</evidence>
<protein>
    <submittedName>
        <fullName evidence="2">Putative iron-regulated membrane protein</fullName>
    </submittedName>
</protein>
<evidence type="ECO:0000256" key="1">
    <source>
        <dbReference type="SAM" id="Phobius"/>
    </source>
</evidence>
<proteinExistence type="predicted"/>
<feature type="transmembrane region" description="Helical" evidence="1">
    <location>
        <begin position="193"/>
        <end position="221"/>
    </location>
</feature>
<keyword evidence="1" id="KW-1133">Transmembrane helix</keyword>
<keyword evidence="1" id="KW-0812">Transmembrane</keyword>
<dbReference type="InterPro" id="IPR005625">
    <property type="entry name" value="PepSY-ass_TM"/>
</dbReference>
<reference evidence="2 3" key="1">
    <citation type="submission" date="2015-07" db="EMBL/GenBank/DDBJ databases">
        <authorList>
            <person name="Kim K.M."/>
        </authorList>
    </citation>
    <scope>NUCLEOTIDE SEQUENCE [LARGE SCALE GENOMIC DNA]</scope>
    <source>
        <strain evidence="2 3">KCTC 12363</strain>
    </source>
</reference>
<organism evidence="2 3">
    <name type="scientific">Cyclobacterium amurskyense</name>
    <dbReference type="NCBI Taxonomy" id="320787"/>
    <lineage>
        <taxon>Bacteria</taxon>
        <taxon>Pseudomonadati</taxon>
        <taxon>Bacteroidota</taxon>
        <taxon>Cytophagia</taxon>
        <taxon>Cytophagales</taxon>
        <taxon>Cyclobacteriaceae</taxon>
        <taxon>Cyclobacterium</taxon>
    </lineage>
</organism>
<dbReference type="STRING" id="320787.CA2015_1688"/>
<accession>A0A0H4PE90</accession>
<dbReference type="Pfam" id="PF03929">
    <property type="entry name" value="PepSY_TM"/>
    <property type="match status" value="1"/>
</dbReference>
<sequence length="535" mass="61519">MSNRIYNILFHTHTISGIFISLALYVIFFAGSFSFFRDEINSWERNEPLAQGWKMSDMDFDRVIDSLKTNDTLVNRDISFNQYYDEQRLSLSISPAKNLEEKGPKRRRRGTFMYLNTQDMKTYDYRSSYSLGEFLYRLHFFAQLNFYGRSGYLLAGIVAFFFLFAVITGVLVHWKKIISNFFMFRPKASIKNLWTDAHTALGILGLPYQFIFALTGVYLIVGTTLMSPAFVKFLYEDNIEKAYDDFGFNPPSYALSGENLQSAFSINPFLKQTKEKWPDFDIRSAHIFNYGDQNMHVKFEGKSDFDRKFASSGSITYKVSTGEIVSEENPFKDVSYIDGSRAVLQRLHFGDFGGIAVKLIYFIMGIVTCFVIISGVMIWLVARDKKHVSPAKRKFNAWLVWFYLAGCLSMYPVTAFTFLMVKLGLQDPSADRVGFIFQTYFWSWLLLTLIFTFMRNNTLTNKYTLILGSVLGLLVPLANGMVTGNWLWVSWASGYSDIFLIDAFWLITSISALLIGLKIKTENQRPIIADRKVSA</sequence>
<dbReference type="Proteomes" id="UP000036520">
    <property type="component" value="Chromosome"/>
</dbReference>
<feature type="transmembrane region" description="Helical" evidence="1">
    <location>
        <begin position="400"/>
        <end position="421"/>
    </location>
</feature>
<feature type="transmembrane region" description="Helical" evidence="1">
    <location>
        <begin position="498"/>
        <end position="517"/>
    </location>
</feature>
<dbReference type="OrthoDB" id="6307929at2"/>
<keyword evidence="1" id="KW-0472">Membrane</keyword>
<feature type="transmembrane region" description="Helical" evidence="1">
    <location>
        <begin position="152"/>
        <end position="172"/>
    </location>
</feature>
<dbReference type="RefSeq" id="WP_048641492.1">
    <property type="nucleotide sequence ID" value="NZ_CAXBGM010000110.1"/>
</dbReference>
<dbReference type="PANTHER" id="PTHR34219:SF3">
    <property type="entry name" value="BLL7967 PROTEIN"/>
    <property type="match status" value="1"/>
</dbReference>
<feature type="transmembrane region" description="Helical" evidence="1">
    <location>
        <begin position="359"/>
        <end position="380"/>
    </location>
</feature>
<dbReference type="PATRIC" id="fig|320787.5.peg.1862"/>
<dbReference type="AlphaFoldDB" id="A0A0H4PE90"/>
<feature type="transmembrane region" description="Helical" evidence="1">
    <location>
        <begin position="465"/>
        <end position="486"/>
    </location>
</feature>
<feature type="transmembrane region" description="Helical" evidence="1">
    <location>
        <begin position="433"/>
        <end position="453"/>
    </location>
</feature>
<dbReference type="PANTHER" id="PTHR34219">
    <property type="entry name" value="IRON-REGULATED INNER MEMBRANE PROTEIN-RELATED"/>
    <property type="match status" value="1"/>
</dbReference>
<dbReference type="KEGG" id="camu:CA2015_1688"/>
<dbReference type="EMBL" id="CP012040">
    <property type="protein sequence ID" value="AKP51123.1"/>
    <property type="molecule type" value="Genomic_DNA"/>
</dbReference>
<feature type="transmembrane region" description="Helical" evidence="1">
    <location>
        <begin position="12"/>
        <end position="36"/>
    </location>
</feature>
<keyword evidence="3" id="KW-1185">Reference proteome</keyword>